<gene>
    <name evidence="6" type="ORF">GZ22_12825</name>
</gene>
<dbReference type="InterPro" id="IPR015986">
    <property type="entry name" value="SrtB_Firmicute"/>
</dbReference>
<dbReference type="KEGG" id="tap:GZ22_12825"/>
<dbReference type="AlphaFoldDB" id="A0A075LSH2"/>
<evidence type="ECO:0000256" key="5">
    <source>
        <dbReference type="SAM" id="MobiDB-lite"/>
    </source>
</evidence>
<dbReference type="SUPFAM" id="SSF63817">
    <property type="entry name" value="Sortase"/>
    <property type="match status" value="1"/>
</dbReference>
<dbReference type="Proteomes" id="UP000027980">
    <property type="component" value="Chromosome"/>
</dbReference>
<organism evidence="6 7">
    <name type="scientific">Terribacillus saccharophilus</name>
    <dbReference type="NCBI Taxonomy" id="361277"/>
    <lineage>
        <taxon>Bacteria</taxon>
        <taxon>Bacillati</taxon>
        <taxon>Bacillota</taxon>
        <taxon>Bacilli</taxon>
        <taxon>Bacillales</taxon>
        <taxon>Bacillaceae</taxon>
        <taxon>Terribacillus</taxon>
    </lineage>
</organism>
<dbReference type="RefSeq" id="WP_038562999.1">
    <property type="nucleotide sequence ID" value="NZ_CP008876.1"/>
</dbReference>
<dbReference type="InterPro" id="IPR005754">
    <property type="entry name" value="Sortase"/>
</dbReference>
<dbReference type="PIRSF" id="PIRSF030150">
    <property type="entry name" value="UCP030150"/>
    <property type="match status" value="1"/>
</dbReference>
<feature type="active site" description="Proton donor/acceptor" evidence="4">
    <location>
        <position position="151"/>
    </location>
</feature>
<protein>
    <submittedName>
        <fullName evidence="6">Sortase</fullName>
    </submittedName>
</protein>
<dbReference type="GO" id="GO:0016787">
    <property type="term" value="F:hydrolase activity"/>
    <property type="evidence" value="ECO:0007669"/>
    <property type="project" value="UniProtKB-KW"/>
</dbReference>
<dbReference type="CDD" id="cd05826">
    <property type="entry name" value="Sortase_B"/>
    <property type="match status" value="1"/>
</dbReference>
<dbReference type="OrthoDB" id="9806013at2"/>
<dbReference type="Gene3D" id="2.40.260.10">
    <property type="entry name" value="Sortase"/>
    <property type="match status" value="1"/>
</dbReference>
<feature type="site" description="Transition state stabilizer" evidence="3">
    <location>
        <position position="254"/>
    </location>
</feature>
<dbReference type="InterPro" id="IPR023365">
    <property type="entry name" value="Sortase_dom-sf"/>
</dbReference>
<proteinExistence type="predicted"/>
<evidence type="ECO:0000256" key="4">
    <source>
        <dbReference type="PIRSR" id="PIRSR605754-1"/>
    </source>
</evidence>
<feature type="compositionally biased region" description="Basic and acidic residues" evidence="5">
    <location>
        <begin position="66"/>
        <end position="83"/>
    </location>
</feature>
<dbReference type="HOGENOM" id="CLU_034078_3_0_9"/>
<feature type="region of interest" description="Disordered" evidence="5">
    <location>
        <begin position="50"/>
        <end position="83"/>
    </location>
</feature>
<dbReference type="Pfam" id="PF04203">
    <property type="entry name" value="Sortase"/>
    <property type="match status" value="1"/>
</dbReference>
<keyword evidence="1" id="KW-0378">Hydrolase</keyword>
<evidence type="ECO:0000256" key="2">
    <source>
        <dbReference type="PIRSR" id="PIRSR030150-1"/>
    </source>
</evidence>
<dbReference type="InterPro" id="IPR009835">
    <property type="entry name" value="SrtB"/>
</dbReference>
<reference evidence="6 7" key="1">
    <citation type="submission" date="2014-07" db="EMBL/GenBank/DDBJ databases">
        <title>Complete genome sequence of a moderately halophilic bacterium Terribacillus aidingensis MP602, isolated from Cryptomeria fortunei in Tianmu mountain in China.</title>
        <authorList>
            <person name="Wang Y."/>
            <person name="Lu P."/>
            <person name="Zhang L."/>
        </authorList>
    </citation>
    <scope>NUCLEOTIDE SEQUENCE [LARGE SCALE GENOMIC DNA]</scope>
    <source>
        <strain evidence="6 7">MP602</strain>
    </source>
</reference>
<dbReference type="GeneID" id="34219897"/>
<feature type="compositionally biased region" description="Polar residues" evidence="5">
    <location>
        <begin position="55"/>
        <end position="65"/>
    </location>
</feature>
<accession>A0A075LSH2</accession>
<feature type="active site" description="Acyl-thioester intermediate" evidence="2">
    <location>
        <position position="244"/>
    </location>
</feature>
<evidence type="ECO:0000256" key="3">
    <source>
        <dbReference type="PIRSR" id="PIRSR030150-2"/>
    </source>
</evidence>
<dbReference type="EMBL" id="CP008876">
    <property type="protein sequence ID" value="AIF67433.1"/>
    <property type="molecule type" value="Genomic_DNA"/>
</dbReference>
<evidence type="ECO:0000313" key="6">
    <source>
        <dbReference type="EMBL" id="AIF67433.1"/>
    </source>
</evidence>
<dbReference type="NCBIfam" id="TIGR03064">
    <property type="entry name" value="sortase_srtB"/>
    <property type="match status" value="1"/>
</dbReference>
<evidence type="ECO:0000256" key="1">
    <source>
        <dbReference type="ARBA" id="ARBA00022801"/>
    </source>
</evidence>
<sequence>MKKKRKMWDRIITILLLSVFLYAALQIGQILFGYYDNQKVLAEVQEIHRDHQSKSSETIQESEAGSESKTKLESETETRSSFDHLQEINPDMIGWLSIEDTPINYPILQASDNDYYLDRNYKEEQTDAGSIFMDYRNNLESMSANTIVYGHRMKDNSMFGSLKKYEDEAFYKDHQQIQFDTIYGSYTAEIFAVYTTTTDFDYIQTDFSSAGGYEDLLQEIQEKSIYSTDVEIDADDQILTLSTCDSIWQPKQNRFVVHAKLTKQ</sequence>
<name>A0A075LSH2_9BACI</name>
<evidence type="ECO:0000313" key="7">
    <source>
        <dbReference type="Proteomes" id="UP000027980"/>
    </source>
</evidence>